<organism evidence="2 3">
    <name type="scientific">Athelia psychrophila</name>
    <dbReference type="NCBI Taxonomy" id="1759441"/>
    <lineage>
        <taxon>Eukaryota</taxon>
        <taxon>Fungi</taxon>
        <taxon>Dikarya</taxon>
        <taxon>Basidiomycota</taxon>
        <taxon>Agaricomycotina</taxon>
        <taxon>Agaricomycetes</taxon>
        <taxon>Agaricomycetidae</taxon>
        <taxon>Atheliales</taxon>
        <taxon>Atheliaceae</taxon>
        <taxon>Athelia</taxon>
    </lineage>
</organism>
<accession>A0A165WQ20</accession>
<protein>
    <submittedName>
        <fullName evidence="2">Uncharacterized protein</fullName>
    </submittedName>
</protein>
<keyword evidence="1" id="KW-1133">Transmembrane helix</keyword>
<keyword evidence="1" id="KW-0472">Membrane</keyword>
<dbReference type="EMBL" id="KV417740">
    <property type="protein sequence ID" value="KZP07799.1"/>
    <property type="molecule type" value="Genomic_DNA"/>
</dbReference>
<gene>
    <name evidence="2" type="ORF">FIBSPDRAFT_965368</name>
</gene>
<dbReference type="OrthoDB" id="3265734at2759"/>
<evidence type="ECO:0000256" key="1">
    <source>
        <dbReference type="SAM" id="Phobius"/>
    </source>
</evidence>
<reference evidence="2 3" key="1">
    <citation type="journal article" date="2016" name="Mol. Biol. Evol.">
        <title>Comparative Genomics of Early-Diverging Mushroom-Forming Fungi Provides Insights into the Origins of Lignocellulose Decay Capabilities.</title>
        <authorList>
            <person name="Nagy L.G."/>
            <person name="Riley R."/>
            <person name="Tritt A."/>
            <person name="Adam C."/>
            <person name="Daum C."/>
            <person name="Floudas D."/>
            <person name="Sun H."/>
            <person name="Yadav J.S."/>
            <person name="Pangilinan J."/>
            <person name="Larsson K.H."/>
            <person name="Matsuura K."/>
            <person name="Barry K."/>
            <person name="Labutti K."/>
            <person name="Kuo R."/>
            <person name="Ohm R.A."/>
            <person name="Bhattacharya S.S."/>
            <person name="Shirouzu T."/>
            <person name="Yoshinaga Y."/>
            <person name="Martin F.M."/>
            <person name="Grigoriev I.V."/>
            <person name="Hibbett D.S."/>
        </authorList>
    </citation>
    <scope>NUCLEOTIDE SEQUENCE [LARGE SCALE GENOMIC DNA]</scope>
    <source>
        <strain evidence="2 3">CBS 109695</strain>
    </source>
</reference>
<proteinExistence type="predicted"/>
<evidence type="ECO:0000313" key="3">
    <source>
        <dbReference type="Proteomes" id="UP000076532"/>
    </source>
</evidence>
<keyword evidence="3" id="KW-1185">Reference proteome</keyword>
<feature type="transmembrane region" description="Helical" evidence="1">
    <location>
        <begin position="264"/>
        <end position="289"/>
    </location>
</feature>
<dbReference type="AlphaFoldDB" id="A0A165WQ20"/>
<evidence type="ECO:0000313" key="2">
    <source>
        <dbReference type="EMBL" id="KZP07799.1"/>
    </source>
</evidence>
<dbReference type="Proteomes" id="UP000076532">
    <property type="component" value="Unassembled WGS sequence"/>
</dbReference>
<dbReference type="Gene3D" id="2.60.120.260">
    <property type="entry name" value="Galactose-binding domain-like"/>
    <property type="match status" value="1"/>
</dbReference>
<sequence length="304" mass="33443">MKTILLHDPRPSPHPLLCVLSHAQSELDGVMDDILRCVLEGSDEKEMEVLKHFLEEPAHFLSPACARSSRTHLGERVVQGVDDALRDPSSDLSNALEVQSLESTPIDFPSKLGKPATIHLPQARVDDTSPLAHYAGNWFGDVDPTNNQGYNHTQHLTRVIGSSATFILMVRQSTQVTVLGSYAGSPGPTSEYSIDDGPPILFTGSVNSTVELYDRVFYKSVLLADGEHTITLKLVAGDWFWFDEFMYVPSSASSSTSTSKPKTVIGAIVGGVIARLIAVVTLVFLRLFWRKRRREHHMYGSAAN</sequence>
<dbReference type="STRING" id="436010.A0A165WQ20"/>
<keyword evidence="1" id="KW-0812">Transmembrane</keyword>
<name>A0A165WQ20_9AGAM</name>
<dbReference type="CDD" id="cd12087">
    <property type="entry name" value="TM_EGFR-like"/>
    <property type="match status" value="1"/>
</dbReference>